<dbReference type="InterPro" id="IPR040758">
    <property type="entry name" value="PrmC_N"/>
</dbReference>
<protein>
    <recommendedName>
        <fullName evidence="1">Release factor glutamine methyltransferase N-terminal domain-containing protein</fullName>
    </recommendedName>
</protein>
<proteinExistence type="predicted"/>
<dbReference type="Pfam" id="PF17827">
    <property type="entry name" value="PrmC_N"/>
    <property type="match status" value="1"/>
</dbReference>
<comment type="caution">
    <text evidence="2">The sequence shown here is derived from an EMBL/GenBank/DDBJ whole genome shotgun (WGS) entry which is preliminary data.</text>
</comment>
<evidence type="ECO:0000313" key="2">
    <source>
        <dbReference type="EMBL" id="GAG76648.1"/>
    </source>
</evidence>
<dbReference type="AlphaFoldDB" id="X1AWU8"/>
<sequence length="86" mass="10154">MIFSSLTNIDELSSGFKRELKGQYSLPELQNFLYLIFQNLMELSKTDIHINPGKEIPDHIMFKINEIINELKEYKPIQYILGETEF</sequence>
<name>X1AWU8_9ZZZZ</name>
<dbReference type="Gene3D" id="1.10.8.10">
    <property type="entry name" value="DNA helicase RuvA subunit, C-terminal domain"/>
    <property type="match status" value="1"/>
</dbReference>
<reference evidence="2" key="1">
    <citation type="journal article" date="2014" name="Front. Microbiol.">
        <title>High frequency of phylogenetically diverse reductive dehalogenase-homologous genes in deep subseafloor sedimentary metagenomes.</title>
        <authorList>
            <person name="Kawai M."/>
            <person name="Futagami T."/>
            <person name="Toyoda A."/>
            <person name="Takaki Y."/>
            <person name="Nishi S."/>
            <person name="Hori S."/>
            <person name="Arai W."/>
            <person name="Tsubouchi T."/>
            <person name="Morono Y."/>
            <person name="Uchiyama I."/>
            <person name="Ito T."/>
            <person name="Fujiyama A."/>
            <person name="Inagaki F."/>
            <person name="Takami H."/>
        </authorList>
    </citation>
    <scope>NUCLEOTIDE SEQUENCE</scope>
    <source>
        <strain evidence="2">Expedition CK06-06</strain>
    </source>
</reference>
<feature type="non-terminal residue" evidence="2">
    <location>
        <position position="86"/>
    </location>
</feature>
<feature type="domain" description="Release factor glutamine methyltransferase N-terminal" evidence="1">
    <location>
        <begin position="33"/>
        <end position="82"/>
    </location>
</feature>
<accession>X1AWU8</accession>
<organism evidence="2">
    <name type="scientific">marine sediment metagenome</name>
    <dbReference type="NCBI Taxonomy" id="412755"/>
    <lineage>
        <taxon>unclassified sequences</taxon>
        <taxon>metagenomes</taxon>
        <taxon>ecological metagenomes</taxon>
    </lineage>
</organism>
<dbReference type="EMBL" id="BART01013393">
    <property type="protein sequence ID" value="GAG76648.1"/>
    <property type="molecule type" value="Genomic_DNA"/>
</dbReference>
<gene>
    <name evidence="2" type="ORF">S01H4_27407</name>
</gene>
<evidence type="ECO:0000259" key="1">
    <source>
        <dbReference type="Pfam" id="PF17827"/>
    </source>
</evidence>